<evidence type="ECO:0000256" key="1">
    <source>
        <dbReference type="ARBA" id="ARBA00008601"/>
    </source>
</evidence>
<sequence>MKQREARAWDQSAELDQKKKVLDKMKKEEQWSEDDAWREQRLEHRKQIQERGQAQTQQMWEAKQVDRWCQQRLRDMLVPLTVQANGHLAPELSAVLEDAEGHGKKSVFLLRHARSRSALHEYERPLNPLEGCAPIRTIINVSASEPHHFASATQPEHSELDKDEQALCFQYHRCILERDGEEDEALEQAACFAEQRLAAMRPVLVHGGPEKKSSKAVGDDAHGNSQVLSSPAESEDSQLLQQIHMAFIAYGGVTSVEAAAVVAALLVRQHWTPQLAVKAYMGTKPSKSNSREEVAAEELKKPSLKPPLAVLPPVVEGFLWLGNADAAEGTAENAFDCLINATASLPWAPSAPSRQLRVPLAANAGLPELACHWANLLSFLHTARAAGHRCLIYGTHGRSRPAALAMGYMMVDQGLSFAAALKAVRRKYPLAHPSAALVDAVTTLSSEPEEAAGKSALKAWAGSKGSSPSAVPLALTNGSAKAELDEEALEAAVRQLGELLPVPADLRREALVRFSGDIERAASQLISWLEGDAPQQTSASSSSSASASASASAPAPASAGASAAASAASAQRSEPCTRKRSASEDGTASSEPRTEAPRLAQCYLEGQEQLPECVICSRSSKRGGAAPEPHADLGWVHSVCLQQASWT</sequence>
<feature type="region of interest" description="Disordered" evidence="5">
    <location>
        <begin position="208"/>
        <end position="233"/>
    </location>
</feature>
<dbReference type="GO" id="GO:0043409">
    <property type="term" value="P:negative regulation of MAPK cascade"/>
    <property type="evidence" value="ECO:0007669"/>
    <property type="project" value="TreeGrafter"/>
</dbReference>
<evidence type="ECO:0000313" key="7">
    <source>
        <dbReference type="EMBL" id="CAE7544154.1"/>
    </source>
</evidence>
<reference evidence="7" key="1">
    <citation type="submission" date="2021-02" db="EMBL/GenBank/DDBJ databases">
        <authorList>
            <person name="Dougan E. K."/>
            <person name="Rhodes N."/>
            <person name="Thang M."/>
            <person name="Chan C."/>
        </authorList>
    </citation>
    <scope>NUCLEOTIDE SEQUENCE</scope>
</reference>
<proteinExistence type="inferred from homology"/>
<dbReference type="OrthoDB" id="445405at2759"/>
<gene>
    <name evidence="7" type="primary">Mkp3</name>
    <name evidence="7" type="ORF">SPIL2461_LOCUS14409</name>
</gene>
<feature type="compositionally biased region" description="Basic and acidic residues" evidence="5">
    <location>
        <begin position="208"/>
        <end position="222"/>
    </location>
</feature>
<dbReference type="SUPFAM" id="SSF52799">
    <property type="entry name" value="(Phosphotyrosine protein) phosphatases II"/>
    <property type="match status" value="1"/>
</dbReference>
<dbReference type="InterPro" id="IPR029021">
    <property type="entry name" value="Prot-tyrosine_phosphatase-like"/>
</dbReference>
<feature type="region of interest" description="Disordered" evidence="5">
    <location>
        <begin position="534"/>
        <end position="596"/>
    </location>
</feature>
<comment type="similarity">
    <text evidence="1">Belongs to the protein-tyrosine phosphatase family. Non-receptor class dual specificity subfamily.</text>
</comment>
<keyword evidence="8" id="KW-1185">Reference proteome</keyword>
<evidence type="ECO:0000256" key="3">
    <source>
        <dbReference type="ARBA" id="ARBA00022801"/>
    </source>
</evidence>
<dbReference type="Proteomes" id="UP000649617">
    <property type="component" value="Unassembled WGS sequence"/>
</dbReference>
<evidence type="ECO:0000259" key="6">
    <source>
        <dbReference type="SMART" id="SM00195"/>
    </source>
</evidence>
<dbReference type="Gene3D" id="3.90.190.10">
    <property type="entry name" value="Protein tyrosine phosphatase superfamily"/>
    <property type="match status" value="1"/>
</dbReference>
<dbReference type="GO" id="GO:0008330">
    <property type="term" value="F:protein tyrosine/threonine phosphatase activity"/>
    <property type="evidence" value="ECO:0007669"/>
    <property type="project" value="TreeGrafter"/>
</dbReference>
<evidence type="ECO:0000313" key="8">
    <source>
        <dbReference type="Proteomes" id="UP000649617"/>
    </source>
</evidence>
<dbReference type="InterPro" id="IPR020422">
    <property type="entry name" value="TYR_PHOSPHATASE_DUAL_dom"/>
</dbReference>
<dbReference type="GO" id="GO:0005829">
    <property type="term" value="C:cytosol"/>
    <property type="evidence" value="ECO:0007669"/>
    <property type="project" value="TreeGrafter"/>
</dbReference>
<feature type="compositionally biased region" description="Low complexity" evidence="5">
    <location>
        <begin position="538"/>
        <end position="570"/>
    </location>
</feature>
<dbReference type="AlphaFoldDB" id="A0A812TNE7"/>
<dbReference type="EMBL" id="CAJNIZ010033334">
    <property type="protein sequence ID" value="CAE7544154.1"/>
    <property type="molecule type" value="Genomic_DNA"/>
</dbReference>
<evidence type="ECO:0000256" key="4">
    <source>
        <dbReference type="ARBA" id="ARBA00022912"/>
    </source>
</evidence>
<protein>
    <recommendedName>
        <fullName evidence="2">protein-tyrosine-phosphatase</fullName>
        <ecNumber evidence="2">3.1.3.48</ecNumber>
    </recommendedName>
</protein>
<dbReference type="GO" id="GO:0033550">
    <property type="term" value="F:MAP kinase tyrosine phosphatase activity"/>
    <property type="evidence" value="ECO:0007669"/>
    <property type="project" value="TreeGrafter"/>
</dbReference>
<dbReference type="PANTHER" id="PTHR10159:SF519">
    <property type="entry name" value="DUAL SPECIFICITY PROTEIN PHOSPHATASE MPK3"/>
    <property type="match status" value="1"/>
</dbReference>
<dbReference type="Pfam" id="PF00782">
    <property type="entry name" value="DSPc"/>
    <property type="match status" value="1"/>
</dbReference>
<dbReference type="PANTHER" id="PTHR10159">
    <property type="entry name" value="DUAL SPECIFICITY PROTEIN PHOSPHATASE"/>
    <property type="match status" value="1"/>
</dbReference>
<dbReference type="InterPro" id="IPR000340">
    <property type="entry name" value="Dual-sp_phosphatase_cat-dom"/>
</dbReference>
<feature type="domain" description="Tyrosine-protein phosphatase" evidence="6">
    <location>
        <begin position="311"/>
        <end position="443"/>
    </location>
</feature>
<dbReference type="EC" id="3.1.3.48" evidence="2"/>
<evidence type="ECO:0000256" key="2">
    <source>
        <dbReference type="ARBA" id="ARBA00013064"/>
    </source>
</evidence>
<feature type="compositionally biased region" description="Polar residues" evidence="5">
    <location>
        <begin position="223"/>
        <end position="233"/>
    </location>
</feature>
<accession>A0A812TNE7</accession>
<keyword evidence="3" id="KW-0378">Hydrolase</keyword>
<keyword evidence="4" id="KW-0904">Protein phosphatase</keyword>
<organism evidence="7 8">
    <name type="scientific">Symbiodinium pilosum</name>
    <name type="common">Dinoflagellate</name>
    <dbReference type="NCBI Taxonomy" id="2952"/>
    <lineage>
        <taxon>Eukaryota</taxon>
        <taxon>Sar</taxon>
        <taxon>Alveolata</taxon>
        <taxon>Dinophyceae</taxon>
        <taxon>Suessiales</taxon>
        <taxon>Symbiodiniaceae</taxon>
        <taxon>Symbiodinium</taxon>
    </lineage>
</organism>
<comment type="caution">
    <text evidence="7">The sequence shown here is derived from an EMBL/GenBank/DDBJ whole genome shotgun (WGS) entry which is preliminary data.</text>
</comment>
<dbReference type="GO" id="GO:0017017">
    <property type="term" value="F:MAP kinase tyrosine/serine/threonine phosphatase activity"/>
    <property type="evidence" value="ECO:0007669"/>
    <property type="project" value="TreeGrafter"/>
</dbReference>
<evidence type="ECO:0000256" key="5">
    <source>
        <dbReference type="SAM" id="MobiDB-lite"/>
    </source>
</evidence>
<dbReference type="SMART" id="SM00195">
    <property type="entry name" value="DSPc"/>
    <property type="match status" value="1"/>
</dbReference>
<name>A0A812TNE7_SYMPI</name>